<accession>A0A932YYB9</accession>
<organism evidence="1 2">
    <name type="scientific">Candidatus Sungiibacteriota bacterium</name>
    <dbReference type="NCBI Taxonomy" id="2750080"/>
    <lineage>
        <taxon>Bacteria</taxon>
        <taxon>Candidatus Sungiibacteriota</taxon>
    </lineage>
</organism>
<dbReference type="AlphaFoldDB" id="A0A932YYB9"/>
<dbReference type="Gene3D" id="3.30.70.60">
    <property type="match status" value="1"/>
</dbReference>
<evidence type="ECO:0000313" key="1">
    <source>
        <dbReference type="EMBL" id="MBI4132444.1"/>
    </source>
</evidence>
<proteinExistence type="predicted"/>
<evidence type="ECO:0008006" key="3">
    <source>
        <dbReference type="Google" id="ProtNLM"/>
    </source>
</evidence>
<reference evidence="1" key="1">
    <citation type="submission" date="2020-07" db="EMBL/GenBank/DDBJ databases">
        <title>Huge and variable diversity of episymbiotic CPR bacteria and DPANN archaea in groundwater ecosystems.</title>
        <authorList>
            <person name="He C.Y."/>
            <person name="Keren R."/>
            <person name="Whittaker M."/>
            <person name="Farag I.F."/>
            <person name="Doudna J."/>
            <person name="Cate J.H.D."/>
            <person name="Banfield J.F."/>
        </authorList>
    </citation>
    <scope>NUCLEOTIDE SEQUENCE</scope>
    <source>
        <strain evidence="1">NC_groundwater_1226_Ag_S-0.1um_59_124</strain>
    </source>
</reference>
<comment type="caution">
    <text evidence="1">The sequence shown here is derived from an EMBL/GenBank/DDBJ whole genome shotgun (WGS) entry which is preliminary data.</text>
</comment>
<protein>
    <recommendedName>
        <fullName evidence="3">Pilus assembly protein PilO</fullName>
    </recommendedName>
</protein>
<evidence type="ECO:0000313" key="2">
    <source>
        <dbReference type="Proteomes" id="UP000704960"/>
    </source>
</evidence>
<dbReference type="EMBL" id="JACQMJ010000008">
    <property type="protein sequence ID" value="MBI4132444.1"/>
    <property type="molecule type" value="Genomic_DNA"/>
</dbReference>
<sequence>MSRIAAAIIFLALAAAAIAFGALPQWRRVVEVRSALAELQSFHTELTALAANRDALIAEYNTIAEADLAKLQILAPSKPKTTDVLIGLEELARRNGIILGQVDFTAPASQSGALPAPAARRWTALPVTLSLRGSYDGFRNFLTTIERDLRLFDSDEIIFSSPGGREATASLKGRMYFRR</sequence>
<name>A0A932YYB9_9BACT</name>
<gene>
    <name evidence="1" type="ORF">HY474_02315</name>
</gene>
<dbReference type="Proteomes" id="UP000704960">
    <property type="component" value="Unassembled WGS sequence"/>
</dbReference>
<dbReference type="InterPro" id="IPR014717">
    <property type="entry name" value="Transl_elong_EF1B/ribsomal_bS6"/>
</dbReference>